<sequence>MAANTLILQGRELEKLILEAEAHFKTSRDNIDVEILEEKKNIFGKQYKIKATYKYSPAIEDIERIIGSIEKDLEAAQLSQSNFDIADSNKDIMQKKIDCEYEVSISNNGMEAYLLVYPPVGGKEIDKDDIYKALEVKNVKNGIINEEIDKLVVEKRYNNRILVAKGKPAIDGEDAKIIYNFDISKDKKIHISEDGKVDYKELSLIRNVSEGDILATIVPATKGINGEDVFGNEIKARDGKQISIPRGKNVAVSEDGLQLVSMINGEVKLIDNKISVLPVYTVEGNVDNSTGNIKFVGKVVVKGNVLTGFSIDADDDVEVYGVVEGAVIKTKGNIILHRGIQGMNRGELVCEGDLIAKFIENSKVHAKGSIKTDAIMHSTVYCGKKLEVQGKKGLIVGGQVKASDEIKAKIIGSPMATVTELEVGINPGVRKKYEELKEEKDRSYKNLIKVTQVVDLLSKLNQRGELSDEKKEALNKSIILKLQSQKTLDSLEKEIKDIESYIEEISNGKIKVENIVYPGTKITIGSNSMYIRDQVQYVTFYRSAAEIKIGSYEP</sequence>
<dbReference type="PANTHER" id="PTHR38032:SF1">
    <property type="entry name" value="RNA-BINDING PROTEIN KHPB N-TERMINAL DOMAIN-CONTAINING PROTEIN"/>
    <property type="match status" value="1"/>
</dbReference>
<dbReference type="EMBL" id="FQZS01000014">
    <property type="protein sequence ID" value="SHJ06260.1"/>
    <property type="molecule type" value="Genomic_DNA"/>
</dbReference>
<organism evidence="2 3">
    <name type="scientific">Lutispora thermophila DSM 19022</name>
    <dbReference type="NCBI Taxonomy" id="1122184"/>
    <lineage>
        <taxon>Bacteria</taxon>
        <taxon>Bacillati</taxon>
        <taxon>Bacillota</taxon>
        <taxon>Clostridia</taxon>
        <taxon>Lutisporales</taxon>
        <taxon>Lutisporaceae</taxon>
        <taxon>Lutispora</taxon>
    </lineage>
</organism>
<dbReference type="Proteomes" id="UP000184442">
    <property type="component" value="Unassembled WGS sequence"/>
</dbReference>
<dbReference type="OrthoDB" id="9816426at2"/>
<dbReference type="InterPro" id="IPR046865">
    <property type="entry name" value="FapA_b_solenoid"/>
</dbReference>
<evidence type="ECO:0000313" key="3">
    <source>
        <dbReference type="Proteomes" id="UP000184442"/>
    </source>
</evidence>
<evidence type="ECO:0000313" key="2">
    <source>
        <dbReference type="EMBL" id="SHJ06260.1"/>
    </source>
</evidence>
<dbReference type="InterPro" id="IPR005646">
    <property type="entry name" value="FapA"/>
</dbReference>
<dbReference type="InterPro" id="IPR032782">
    <property type="entry name" value="KhpB_N"/>
</dbReference>
<dbReference type="AlphaFoldDB" id="A0A1M6G8G2"/>
<gene>
    <name evidence="2" type="ORF">SAMN02745176_02289</name>
</gene>
<accession>A0A1M6G8G2</accession>
<protein>
    <recommendedName>
        <fullName evidence="1">RNA-binding protein KhpB N-terminal domain-containing protein</fullName>
    </recommendedName>
</protein>
<dbReference type="InterPro" id="IPR046866">
    <property type="entry name" value="FapA_N"/>
</dbReference>
<feature type="domain" description="RNA-binding protein KhpB N-terminal" evidence="1">
    <location>
        <begin position="7"/>
        <end position="54"/>
    </location>
</feature>
<dbReference type="SMART" id="SM01245">
    <property type="entry name" value="Jag_N"/>
    <property type="match status" value="1"/>
</dbReference>
<name>A0A1M6G8G2_9FIRM</name>
<dbReference type="PANTHER" id="PTHR38032">
    <property type="entry name" value="POLYMERASE-RELATED"/>
    <property type="match status" value="1"/>
</dbReference>
<reference evidence="2 3" key="1">
    <citation type="submission" date="2016-11" db="EMBL/GenBank/DDBJ databases">
        <authorList>
            <person name="Jaros S."/>
            <person name="Januszkiewicz K."/>
            <person name="Wedrychowicz H."/>
        </authorList>
    </citation>
    <scope>NUCLEOTIDE SEQUENCE [LARGE SCALE GENOMIC DNA]</scope>
    <source>
        <strain evidence="2 3">DSM 19022</strain>
    </source>
</reference>
<dbReference type="STRING" id="1122184.SAMN02745176_02289"/>
<dbReference type="Pfam" id="PF03961">
    <property type="entry name" value="FapA"/>
    <property type="match status" value="1"/>
</dbReference>
<evidence type="ECO:0000259" key="1">
    <source>
        <dbReference type="SMART" id="SM01245"/>
    </source>
</evidence>
<keyword evidence="3" id="KW-1185">Reference proteome</keyword>
<dbReference type="RefSeq" id="WP_084524530.1">
    <property type="nucleotide sequence ID" value="NZ_FQZS01000014.1"/>
</dbReference>
<dbReference type="Pfam" id="PF20250">
    <property type="entry name" value="FapA_N"/>
    <property type="match status" value="1"/>
</dbReference>
<proteinExistence type="predicted"/>